<sequence>MRKPQQEHASKPLVVILGWSDCKPKHLEKYSNIFEAKGWSTTSLPAKSFNTFFRSGTEVKKIGMYIAEVIKDQTQKDQPVFFCPVKPTIESVGHAQILLTEHMKNPVLRPLVWYTLGFVLSLLVKIDPTLQRFFDDLAKIPIACPQLFLYSKADHLALCDDVEEHMNDRKAKGVKVFSKCWDNSPHVQHYMKYPEEYLKLLDKFVTVCLNEQK</sequence>
<evidence type="ECO:0000256" key="3">
    <source>
        <dbReference type="ARBA" id="ARBA00022989"/>
    </source>
</evidence>
<evidence type="ECO:0000256" key="5">
    <source>
        <dbReference type="ARBA" id="ARBA00023242"/>
    </source>
</evidence>
<comment type="similarity">
    <text evidence="1">Belongs to the TMEM53 family.</text>
</comment>
<dbReference type="InterPro" id="IPR029058">
    <property type="entry name" value="AB_hydrolase_fold"/>
</dbReference>
<evidence type="ECO:0000256" key="6">
    <source>
        <dbReference type="ARBA" id="ARBA00034303"/>
    </source>
</evidence>
<comment type="caution">
    <text evidence="7">The sequence shown here is derived from an EMBL/GenBank/DDBJ whole genome shotgun (WGS) entry which is preliminary data.</text>
</comment>
<name>A0A6S7K2K9_PARCT</name>
<dbReference type="SUPFAM" id="SSF53474">
    <property type="entry name" value="alpha/beta-Hydrolases"/>
    <property type="match status" value="1"/>
</dbReference>
<dbReference type="PANTHER" id="PTHR12265:SF30">
    <property type="entry name" value="TRANSMEMBRANE PROTEIN 53"/>
    <property type="match status" value="1"/>
</dbReference>
<evidence type="ECO:0000313" key="7">
    <source>
        <dbReference type="EMBL" id="CAB4039625.1"/>
    </source>
</evidence>
<evidence type="ECO:0000313" key="8">
    <source>
        <dbReference type="Proteomes" id="UP001152795"/>
    </source>
</evidence>
<reference evidence="7" key="1">
    <citation type="submission" date="2020-04" db="EMBL/GenBank/DDBJ databases">
        <authorList>
            <person name="Alioto T."/>
            <person name="Alioto T."/>
            <person name="Gomez Garrido J."/>
        </authorList>
    </citation>
    <scope>NUCLEOTIDE SEQUENCE</scope>
    <source>
        <strain evidence="7">A484AB</strain>
    </source>
</reference>
<dbReference type="GO" id="GO:0005640">
    <property type="term" value="C:nuclear outer membrane"/>
    <property type="evidence" value="ECO:0007669"/>
    <property type="project" value="UniProtKB-SubCell"/>
</dbReference>
<keyword evidence="2" id="KW-0812">Transmembrane</keyword>
<organism evidence="7 8">
    <name type="scientific">Paramuricea clavata</name>
    <name type="common">Red gorgonian</name>
    <name type="synonym">Violescent sea-whip</name>
    <dbReference type="NCBI Taxonomy" id="317549"/>
    <lineage>
        <taxon>Eukaryota</taxon>
        <taxon>Metazoa</taxon>
        <taxon>Cnidaria</taxon>
        <taxon>Anthozoa</taxon>
        <taxon>Octocorallia</taxon>
        <taxon>Malacalcyonacea</taxon>
        <taxon>Plexauridae</taxon>
        <taxon>Paramuricea</taxon>
    </lineage>
</organism>
<evidence type="ECO:0000256" key="4">
    <source>
        <dbReference type="ARBA" id="ARBA00023136"/>
    </source>
</evidence>
<protein>
    <submittedName>
        <fullName evidence="7">Uncharacterized protein</fullName>
    </submittedName>
</protein>
<keyword evidence="4" id="KW-0472">Membrane</keyword>
<dbReference type="OrthoDB" id="77878at2759"/>
<accession>A0A6S7K2K9</accession>
<dbReference type="InterPro" id="IPR008547">
    <property type="entry name" value="DUF829_TMEM53"/>
</dbReference>
<keyword evidence="5" id="KW-0539">Nucleus</keyword>
<proteinExistence type="inferred from homology"/>
<dbReference type="Pfam" id="PF05705">
    <property type="entry name" value="DUF829"/>
    <property type="match status" value="2"/>
</dbReference>
<keyword evidence="3" id="KW-1133">Transmembrane helix</keyword>
<keyword evidence="8" id="KW-1185">Reference proteome</keyword>
<gene>
    <name evidence="7" type="ORF">PACLA_8A041903</name>
</gene>
<evidence type="ECO:0000256" key="1">
    <source>
        <dbReference type="ARBA" id="ARBA00007387"/>
    </source>
</evidence>
<comment type="subcellular location">
    <subcellularLocation>
        <location evidence="6">Nucleus outer membrane</location>
        <topology evidence="6">Single-pass membrane protein</topology>
    </subcellularLocation>
</comment>
<dbReference type="PANTHER" id="PTHR12265">
    <property type="entry name" value="TRANSMEMBRANE PROTEIN 53"/>
    <property type="match status" value="1"/>
</dbReference>
<dbReference type="EMBL" id="CACRXK020025660">
    <property type="protein sequence ID" value="CAB4039625.1"/>
    <property type="molecule type" value="Genomic_DNA"/>
</dbReference>
<dbReference type="AlphaFoldDB" id="A0A6S7K2K9"/>
<evidence type="ECO:0000256" key="2">
    <source>
        <dbReference type="ARBA" id="ARBA00022692"/>
    </source>
</evidence>
<dbReference type="Proteomes" id="UP001152795">
    <property type="component" value="Unassembled WGS sequence"/>
</dbReference>